<evidence type="ECO:0000259" key="7">
    <source>
        <dbReference type="Pfam" id="PF01761"/>
    </source>
</evidence>
<dbReference type="RefSeq" id="WP_231991474.1">
    <property type="nucleotide sequence ID" value="NZ_AP017635.1"/>
</dbReference>
<keyword evidence="4" id="KW-0520">NAD</keyword>
<accession>A0A1B4Y4E9</accession>
<dbReference type="InterPro" id="IPR030963">
    <property type="entry name" value="DHQ_synth_fam"/>
</dbReference>
<dbReference type="PIRSF" id="PIRSF001455">
    <property type="entry name" value="DHQ_synth"/>
    <property type="match status" value="1"/>
</dbReference>
<evidence type="ECO:0000256" key="4">
    <source>
        <dbReference type="ARBA" id="ARBA00023027"/>
    </source>
</evidence>
<dbReference type="SUPFAM" id="SSF56796">
    <property type="entry name" value="Dehydroquinate synthase-like"/>
    <property type="match status" value="1"/>
</dbReference>
<dbReference type="GO" id="GO:0003856">
    <property type="term" value="F:3-dehydroquinate synthase activity"/>
    <property type="evidence" value="ECO:0007669"/>
    <property type="project" value="TreeGrafter"/>
</dbReference>
<dbReference type="PANTHER" id="PTHR43622:SF1">
    <property type="entry name" value="3-DEHYDROQUINATE SYNTHASE"/>
    <property type="match status" value="1"/>
</dbReference>
<evidence type="ECO:0000313" key="9">
    <source>
        <dbReference type="EMBL" id="BAV41927.1"/>
    </source>
</evidence>
<evidence type="ECO:0000259" key="8">
    <source>
        <dbReference type="Pfam" id="PF24621"/>
    </source>
</evidence>
<dbReference type="EMBL" id="AP017624">
    <property type="protein sequence ID" value="BAV41927.1"/>
    <property type="molecule type" value="Genomic_DNA"/>
</dbReference>
<name>A0A1B4Y4E9_MYCUL</name>
<dbReference type="Gene3D" id="3.40.50.1970">
    <property type="match status" value="1"/>
</dbReference>
<comment type="cofactor">
    <cofactor evidence="1">
        <name>NAD(+)</name>
        <dbReference type="ChEBI" id="CHEBI:57540"/>
    </cofactor>
</comment>
<dbReference type="InterPro" id="IPR056179">
    <property type="entry name" value="DHQS_C"/>
</dbReference>
<dbReference type="GO" id="GO:0046872">
    <property type="term" value="F:metal ion binding"/>
    <property type="evidence" value="ECO:0007669"/>
    <property type="project" value="UniProtKB-KW"/>
</dbReference>
<evidence type="ECO:0000256" key="1">
    <source>
        <dbReference type="ARBA" id="ARBA00001911"/>
    </source>
</evidence>
<keyword evidence="5" id="KW-0456">Lyase</keyword>
<keyword evidence="3" id="KW-0479">Metal-binding</keyword>
<dbReference type="Pfam" id="PF01761">
    <property type="entry name" value="DHQ_synthase"/>
    <property type="match status" value="1"/>
</dbReference>
<keyword evidence="6" id="KW-0170">Cobalt</keyword>
<dbReference type="InterPro" id="IPR030960">
    <property type="entry name" value="DHQS/DOIS_N"/>
</dbReference>
<dbReference type="GO" id="GO:0009073">
    <property type="term" value="P:aromatic amino acid family biosynthetic process"/>
    <property type="evidence" value="ECO:0007669"/>
    <property type="project" value="InterPro"/>
</dbReference>
<evidence type="ECO:0000256" key="5">
    <source>
        <dbReference type="ARBA" id="ARBA00023239"/>
    </source>
</evidence>
<evidence type="ECO:0000256" key="2">
    <source>
        <dbReference type="ARBA" id="ARBA00001941"/>
    </source>
</evidence>
<dbReference type="Proteomes" id="UP000218067">
    <property type="component" value="Chromosome"/>
</dbReference>
<dbReference type="Gene3D" id="1.20.1090.10">
    <property type="entry name" value="Dehydroquinate synthase-like - alpha domain"/>
    <property type="match status" value="1"/>
</dbReference>
<dbReference type="InterPro" id="IPR050071">
    <property type="entry name" value="Dehydroquinate_synthase"/>
</dbReference>
<proteinExistence type="predicted"/>
<dbReference type="Pfam" id="PF24621">
    <property type="entry name" value="DHQS_C"/>
    <property type="match status" value="1"/>
</dbReference>
<gene>
    <name evidence="9" type="primary">aroB_2</name>
    <name evidence="9" type="ORF">SHTP_2848</name>
</gene>
<feature type="domain" description="3-dehydroquinate synthase N-terminal" evidence="7">
    <location>
        <begin position="64"/>
        <end position="174"/>
    </location>
</feature>
<dbReference type="PANTHER" id="PTHR43622">
    <property type="entry name" value="3-DEHYDROQUINATE SYNTHASE"/>
    <property type="match status" value="1"/>
</dbReference>
<protein>
    <submittedName>
        <fullName evidence="9">3-dehydroquinate synthase</fullName>
    </submittedName>
</protein>
<evidence type="ECO:0000256" key="3">
    <source>
        <dbReference type="ARBA" id="ARBA00022723"/>
    </source>
</evidence>
<dbReference type="AlphaFoldDB" id="A0A1B4Y4E9"/>
<evidence type="ECO:0000313" key="10">
    <source>
        <dbReference type="Proteomes" id="UP000218067"/>
    </source>
</evidence>
<evidence type="ECO:0000256" key="6">
    <source>
        <dbReference type="ARBA" id="ARBA00023285"/>
    </source>
</evidence>
<reference evidence="9 10" key="1">
    <citation type="submission" date="2016-08" db="EMBL/GenBank/DDBJ databases">
        <title>Complete genome sequence of Mycobacterium shinshuense, a subspecies of M. ulcerans.</title>
        <authorList>
            <person name="Yoshida M."/>
            <person name="Ogura Y."/>
            <person name="Hayashi T."/>
            <person name="Hoshino Y."/>
        </authorList>
    </citation>
    <scope>NUCLEOTIDE SEQUENCE [LARGE SCALE GENOMIC DNA]</scope>
    <source>
        <strain evidence="10">ATCC 33728</strain>
    </source>
</reference>
<dbReference type="CDD" id="cd08195">
    <property type="entry name" value="DHQS"/>
    <property type="match status" value="1"/>
</dbReference>
<organism evidence="9 10">
    <name type="scientific">Mycobacterium ulcerans subsp. shinshuense</name>
    <dbReference type="NCBI Taxonomy" id="1124626"/>
    <lineage>
        <taxon>Bacteria</taxon>
        <taxon>Bacillati</taxon>
        <taxon>Actinomycetota</taxon>
        <taxon>Actinomycetes</taxon>
        <taxon>Mycobacteriales</taxon>
        <taxon>Mycobacteriaceae</taxon>
        <taxon>Mycobacterium</taxon>
        <taxon>Mycobacterium ulcerans group</taxon>
    </lineage>
</organism>
<sequence length="362" mass="39815">MRVTQDRMIIKSEQGDYPVDFVGEVKLVPELIDVGPETLVIIDEALVDLYGDALGPLSERPTYRVAADEESKTLSGVSLFVDWLLENKATRSAHVVAIGGGVIQDIATFACHIYYRGVGWTFVPTTLLSQADSCIGAKSSINVLPLKNQLGVFHSPSHVIVCSEFLTSLPQIEVDSGYGEIYKLALTNEGAFFDQLAEALTHGGHRNPRVLEMIRNALESKRLVIEQDEHESDLRRVLNYGHSFGHALEALTHNEVPHGLAVMWGMDLIKFLGVKWGLTSPATAARVRTVLDANTDYAIGAIPSARELVDTLKRDKKVRKGVMYFAVLHDEGDLRIVPKPLDEALVAEVAEYLDGDPLFAAR</sequence>
<comment type="cofactor">
    <cofactor evidence="2">
        <name>Co(2+)</name>
        <dbReference type="ChEBI" id="CHEBI:48828"/>
    </cofactor>
</comment>
<feature type="domain" description="3-dehydroquinate synthase C-terminal" evidence="8">
    <location>
        <begin position="177"/>
        <end position="318"/>
    </location>
</feature>